<proteinExistence type="predicted"/>
<dbReference type="Proteomes" id="UP000424527">
    <property type="component" value="Unassembled WGS sequence"/>
</dbReference>
<feature type="domain" description="ITPR-interacting" evidence="4">
    <location>
        <begin position="141"/>
        <end position="307"/>
    </location>
</feature>
<reference evidence="5 6" key="1">
    <citation type="submission" date="2019-07" db="EMBL/GenBank/DDBJ databases">
        <title>Chromosome genome assembly for large yellow croaker.</title>
        <authorList>
            <person name="Xiao S."/>
        </authorList>
    </citation>
    <scope>NUCLEOTIDE SEQUENCE [LARGE SCALE GENOMIC DNA]</scope>
    <source>
        <strain evidence="5">JMULYC20181020</strain>
        <tissue evidence="5">Muscle</tissue>
    </source>
</reference>
<feature type="compositionally biased region" description="Polar residues" evidence="3">
    <location>
        <begin position="334"/>
        <end position="363"/>
    </location>
</feature>
<evidence type="ECO:0000256" key="2">
    <source>
        <dbReference type="SAM" id="Coils"/>
    </source>
</evidence>
<sequence length="1414" mass="154567">MESGGVGIDTSTAPDLGGQSERIACLRRRAWAKSRDSIWQEPEPEHCGPQSPQQNQRDMEAESPAGEPGQVPNKITSWLIECRTPIGASLDDQSASPSKGGLRNGCSFEDDLSLGAEANHLHSKNKTESCFGLPADQKRSRYKERGRSMNSTGSGKSSTVSSVSELLDLYEEDPEEVLLNLGFGREEPDLASKVPSRFINSASSARGIDIKVYLGAQMQRMELENPNYALTSRFRQIEVLTTVANEFFQLYSQVSGQPVQRISSKDQVCPSGGEVGEAGGGEPPPLKKSNSALNVAKLLKKSISKHNLNAAAAESPQAHTPNQPTHPNVHAPSDYTNTNGHVHTSPEPNGCNTDPDQVETVSQKHNRKKDSCSLATVTEETNGDGETDDSAEQCSTGPTANEEHQPASTDFQSTNQKTKEGTQVVKEEEKNLTSTPEKTPPTLAPPQLAQLRTENTDSFDMEEIQDEALPHRTSGPSDLLRTVSQQSDSSGFAEEPSADSNSSLKVQESSDSCDSETTVTSHPSQDMGTPLAVDQPAFVLPEVAEKEAESSAAAEGDEESSPKEEKEHDGSLEQIPQYIGHQFLFNKPMEMQQDEEQVESGDQADPDPDPEPEPELREITQSMSAVEQKPQPELEHMENQSTSKQDTSIQTETTSDTEPPTDGMDAEDVAQEEKVFLDYSGLIRPPVASSPVLDALKRAKQNQMGRAGQWDDPQSGSTSPVPGRGRGRGQGRGGRGDIPLQRSSSLPSSYLSPSRVVSSVRIQFGQGQTSCTQPRYSFKYSQQAEGDKGEQEKEEEEEEEGQTNCLSTLIINPASSSNSNKQPRLLTEATPKPIPRYLMQSSHSLRSSSPPPDWSPGGHAHPWITQSVPDLSSSAQQPGHFDQKMNANKNQQSWKPGQMMYPCPNPNPYPTAQYPSPSPNPSPGPNPNPYPYTPNPHPQYPSSLQPYTSLPNLLHLHNPSMIHDSSLTSLHQPTTTTIPQHSNLSNLYQHSTSSAPHHANLGNLHPGTPVMHHQVYNHQYSHHSPYHAAPHGSPYLSYHGYNLNPHLPFPYPVTQYLPEHSLHSGLTPPAPGFLPGMASTLGPDHSLHPSYSFQSGLTPPAPGFLPGMPSTLGPGHSPYQRPTPPAPSSTEMQLRKVLHDIRGTVKSLSQSRADTPDAVSEPRAAMPSDQSLAEFQQKRRSLNLFRSQMMDLELSIIHQQALVYKHLSPADRLELEQLQSLRSSVREELRELEQQLEDRLIELTHHTQHRGLHRDNSFDSLSTASALRAMEPVSDLLREQLLLQSEISYSGHAPSTNPSSRSSSPVRGGDREQSGGVYRTSINITPIPPRRPNTHAEEEEREEEEQERDDGGGGGGGIPEEEGASGGVRVENLQQLIREIRASVAQEVRREIYGELLATMSPGQPSLPARQQPL</sequence>
<feature type="compositionally biased region" description="Basic and acidic residues" evidence="3">
    <location>
        <begin position="137"/>
        <end position="147"/>
    </location>
</feature>
<feature type="compositionally biased region" description="Low complexity" evidence="3">
    <location>
        <begin position="651"/>
        <end position="662"/>
    </location>
</feature>
<keyword evidence="6" id="KW-1185">Reference proteome</keyword>
<feature type="compositionally biased region" description="Polar residues" evidence="3">
    <location>
        <begin position="803"/>
        <end position="822"/>
    </location>
</feature>
<evidence type="ECO:0000313" key="6">
    <source>
        <dbReference type="Proteomes" id="UP000424527"/>
    </source>
</evidence>
<comment type="caution">
    <text evidence="5">The sequence shown here is derived from an EMBL/GenBank/DDBJ whole genome shotgun (WGS) entry which is preliminary data.</text>
</comment>
<feature type="region of interest" description="Disordered" evidence="3">
    <location>
        <begin position="765"/>
        <end position="942"/>
    </location>
</feature>
<dbReference type="GO" id="GO:0005102">
    <property type="term" value="F:signaling receptor binding"/>
    <property type="evidence" value="ECO:0007669"/>
    <property type="project" value="InterPro"/>
</dbReference>
<feature type="region of interest" description="Disordered" evidence="3">
    <location>
        <begin position="309"/>
        <end position="752"/>
    </location>
</feature>
<accession>A0A6G0J7F7</accession>
<feature type="coiled-coil region" evidence="2">
    <location>
        <begin position="1215"/>
        <end position="1246"/>
    </location>
</feature>
<dbReference type="PANTHER" id="PTHR17469:SF11">
    <property type="entry name" value="PROTEIN ITPRID2"/>
    <property type="match status" value="1"/>
</dbReference>
<feature type="region of interest" description="Disordered" evidence="3">
    <location>
        <begin position="1110"/>
        <end position="1131"/>
    </location>
</feature>
<feature type="compositionally biased region" description="Basic and acidic residues" evidence="3">
    <location>
        <begin position="560"/>
        <end position="571"/>
    </location>
</feature>
<feature type="compositionally biased region" description="Polar residues" evidence="3">
    <location>
        <begin position="765"/>
        <end position="784"/>
    </location>
</feature>
<feature type="compositionally biased region" description="Polar residues" evidence="3">
    <location>
        <begin position="406"/>
        <end position="416"/>
    </location>
</feature>
<feature type="compositionally biased region" description="Acidic residues" evidence="3">
    <location>
        <begin position="592"/>
        <end position="613"/>
    </location>
</feature>
<feature type="compositionally biased region" description="Basic and acidic residues" evidence="3">
    <location>
        <begin position="34"/>
        <end position="46"/>
    </location>
</feature>
<feature type="compositionally biased region" description="Low complexity" evidence="3">
    <location>
        <begin position="1294"/>
        <end position="1305"/>
    </location>
</feature>
<evidence type="ECO:0000256" key="3">
    <source>
        <dbReference type="SAM" id="MobiDB-lite"/>
    </source>
</evidence>
<organism evidence="5 6">
    <name type="scientific">Larimichthys crocea</name>
    <name type="common">Large yellow croaker</name>
    <name type="synonym">Pseudosciaena crocea</name>
    <dbReference type="NCBI Taxonomy" id="215358"/>
    <lineage>
        <taxon>Eukaryota</taxon>
        <taxon>Metazoa</taxon>
        <taxon>Chordata</taxon>
        <taxon>Craniata</taxon>
        <taxon>Vertebrata</taxon>
        <taxon>Euteleostomi</taxon>
        <taxon>Actinopterygii</taxon>
        <taxon>Neopterygii</taxon>
        <taxon>Teleostei</taxon>
        <taxon>Neoteleostei</taxon>
        <taxon>Acanthomorphata</taxon>
        <taxon>Eupercaria</taxon>
        <taxon>Sciaenidae</taxon>
        <taxon>Larimichthys</taxon>
    </lineage>
</organism>
<feature type="compositionally biased region" description="Acidic residues" evidence="3">
    <location>
        <begin position="792"/>
        <end position="801"/>
    </location>
</feature>
<feature type="compositionally biased region" description="Acidic residues" evidence="3">
    <location>
        <begin position="1337"/>
        <end position="1348"/>
    </location>
</feature>
<feature type="compositionally biased region" description="Low complexity" evidence="3">
    <location>
        <begin position="739"/>
        <end position="752"/>
    </location>
</feature>
<keyword evidence="1 2" id="KW-0175">Coiled coil</keyword>
<dbReference type="Pfam" id="PF14723">
    <property type="entry name" value="SSFA2_C"/>
    <property type="match status" value="1"/>
</dbReference>
<evidence type="ECO:0000313" key="5">
    <source>
        <dbReference type="EMBL" id="KAE8299678.1"/>
    </source>
</evidence>
<name>A0A6G0J7F7_LARCR</name>
<gene>
    <name evidence="5" type="ORF">D5F01_LYC02090</name>
</gene>
<feature type="region of interest" description="Disordered" evidence="3">
    <location>
        <begin position="1289"/>
        <end position="1370"/>
    </location>
</feature>
<feature type="compositionally biased region" description="Polar residues" evidence="3">
    <location>
        <begin position="885"/>
        <end position="895"/>
    </location>
</feature>
<feature type="compositionally biased region" description="Acidic residues" evidence="3">
    <location>
        <begin position="457"/>
        <end position="466"/>
    </location>
</feature>
<feature type="compositionally biased region" description="Low complexity" evidence="3">
    <location>
        <begin position="151"/>
        <end position="160"/>
    </location>
</feature>
<feature type="region of interest" description="Disordered" evidence="3">
    <location>
        <begin position="34"/>
        <end position="72"/>
    </location>
</feature>
<dbReference type="SMART" id="SM01257">
    <property type="entry name" value="KRAP_IP3R_bind"/>
    <property type="match status" value="1"/>
</dbReference>
<evidence type="ECO:0000259" key="4">
    <source>
        <dbReference type="SMART" id="SM01257"/>
    </source>
</evidence>
<dbReference type="EMBL" id="REGW02000002">
    <property type="protein sequence ID" value="KAE8299678.1"/>
    <property type="molecule type" value="Genomic_DNA"/>
</dbReference>
<feature type="compositionally biased region" description="Polar residues" evidence="3">
    <location>
        <begin position="864"/>
        <end position="877"/>
    </location>
</feature>
<dbReference type="InterPro" id="IPR029326">
    <property type="entry name" value="SSFA2_C"/>
</dbReference>
<feature type="region of interest" description="Disordered" evidence="3">
    <location>
        <begin position="259"/>
        <end position="289"/>
    </location>
</feature>
<feature type="region of interest" description="Disordered" evidence="3">
    <location>
        <begin position="1"/>
        <end position="21"/>
    </location>
</feature>
<feature type="compositionally biased region" description="Pro residues" evidence="3">
    <location>
        <begin position="916"/>
        <end position="939"/>
    </location>
</feature>
<feature type="compositionally biased region" description="Acidic residues" evidence="3">
    <location>
        <begin position="381"/>
        <end position="391"/>
    </location>
</feature>
<evidence type="ECO:0000256" key="1">
    <source>
        <dbReference type="ARBA" id="ARBA00023054"/>
    </source>
</evidence>
<feature type="compositionally biased region" description="Basic and acidic residues" evidence="3">
    <location>
        <begin position="417"/>
        <end position="431"/>
    </location>
</feature>
<dbReference type="InterPro" id="IPR029325">
    <property type="entry name" value="ITPR-bd"/>
</dbReference>
<dbReference type="InterPro" id="IPR043444">
    <property type="entry name" value="TESPA1-like"/>
</dbReference>
<feature type="region of interest" description="Disordered" evidence="3">
    <location>
        <begin position="137"/>
        <end position="160"/>
    </location>
</feature>
<dbReference type="Pfam" id="PF14722">
    <property type="entry name" value="KRAP_IP3R_bind"/>
    <property type="match status" value="1"/>
</dbReference>
<feature type="region of interest" description="Disordered" evidence="3">
    <location>
        <begin position="1145"/>
        <end position="1170"/>
    </location>
</feature>
<protein>
    <recommendedName>
        <fullName evidence="4">ITPR-interacting domain-containing protein</fullName>
    </recommendedName>
</protein>
<dbReference type="PANTHER" id="PTHR17469">
    <property type="entry name" value="SPERM SPECIFIC ANTIGEN 2-RELATED"/>
    <property type="match status" value="1"/>
</dbReference>
<feature type="compositionally biased region" description="Polar residues" evidence="3">
    <location>
        <begin position="498"/>
        <end position="527"/>
    </location>
</feature>
<feature type="compositionally biased region" description="Polar residues" evidence="3">
    <location>
        <begin position="639"/>
        <end position="650"/>
    </location>
</feature>
<feature type="compositionally biased region" description="Polar residues" evidence="3">
    <location>
        <begin position="317"/>
        <end position="326"/>
    </location>
</feature>